<keyword evidence="1" id="KW-0472">Membrane</keyword>
<dbReference type="EMBL" id="JANIBK010000004">
    <property type="protein sequence ID" value="MCQ8127111.1"/>
    <property type="molecule type" value="Genomic_DNA"/>
</dbReference>
<dbReference type="Proteomes" id="UP001524586">
    <property type="component" value="Unassembled WGS sequence"/>
</dbReference>
<dbReference type="Pfam" id="PF11141">
    <property type="entry name" value="DUF2914"/>
    <property type="match status" value="1"/>
</dbReference>
<proteinExistence type="predicted"/>
<evidence type="ECO:0000256" key="1">
    <source>
        <dbReference type="SAM" id="Phobius"/>
    </source>
</evidence>
<reference evidence="3 4" key="1">
    <citation type="submission" date="2022-07" db="EMBL/GenBank/DDBJ databases">
        <title>Methylomonas rivi sp. nov., Methylomonas rosea sp. nov., Methylomonas aureus sp. nov. and Methylomonas subterranea sp. nov., four novel methanotrophs isolated from a freshwater creek and the deep terrestrial subsurface.</title>
        <authorList>
            <person name="Abin C."/>
            <person name="Sankaranarayanan K."/>
            <person name="Garner C."/>
            <person name="Sindelar R."/>
            <person name="Kotary K."/>
            <person name="Garner R."/>
            <person name="Barclay S."/>
            <person name="Lawson P."/>
            <person name="Krumholz L."/>
        </authorList>
    </citation>
    <scope>NUCLEOTIDE SEQUENCE [LARGE SCALE GENOMIC DNA]</scope>
    <source>
        <strain evidence="3 4">WSC-6</strain>
    </source>
</reference>
<feature type="transmembrane region" description="Helical" evidence="1">
    <location>
        <begin position="35"/>
        <end position="54"/>
    </location>
</feature>
<accession>A0ABT1TZX1</accession>
<organism evidence="3 4">
    <name type="scientific">Methylomonas rivi</name>
    <dbReference type="NCBI Taxonomy" id="2952226"/>
    <lineage>
        <taxon>Bacteria</taxon>
        <taxon>Pseudomonadati</taxon>
        <taxon>Pseudomonadota</taxon>
        <taxon>Gammaproteobacteria</taxon>
        <taxon>Methylococcales</taxon>
        <taxon>Methylococcaceae</taxon>
        <taxon>Methylomonas</taxon>
    </lineage>
</organism>
<feature type="domain" description="DUF2914" evidence="2">
    <location>
        <begin position="163"/>
        <end position="222"/>
    </location>
</feature>
<evidence type="ECO:0000313" key="3">
    <source>
        <dbReference type="EMBL" id="MCQ8127111.1"/>
    </source>
</evidence>
<protein>
    <submittedName>
        <fullName evidence="3">DUF2914 domain-containing protein</fullName>
    </submittedName>
</protein>
<dbReference type="InterPro" id="IPR022606">
    <property type="entry name" value="DUF2914"/>
</dbReference>
<keyword evidence="1" id="KW-0812">Transmembrane</keyword>
<gene>
    <name evidence="3" type="ORF">NP596_01475</name>
</gene>
<comment type="caution">
    <text evidence="3">The sequence shown here is derived from an EMBL/GenBank/DDBJ whole genome shotgun (WGS) entry which is preliminary data.</text>
</comment>
<keyword evidence="4" id="KW-1185">Reference proteome</keyword>
<evidence type="ECO:0000259" key="2">
    <source>
        <dbReference type="Pfam" id="PF11141"/>
    </source>
</evidence>
<evidence type="ECO:0000313" key="4">
    <source>
        <dbReference type="Proteomes" id="UP001524586"/>
    </source>
</evidence>
<sequence length="224" mass="24934">MADNRVVIKINYDKDKQRKALIDPKMVTVWHTGRILSAVFILLVLILGAIYMFSGKDADENPAQANESITPAGVTPPQTPAILEAELPKPPPVPGDLSNTGNVEVVKRPQAIIYDRRVVRASLSTAPKNDEPGNPVKQPVILGPNESTELFYFSQIKNLMGHTLFHAWYKDGQLINKKQFEVKSNNARLVSSRKLTAREAGEWRVALLDKKGKKLSEVNYSVNH</sequence>
<dbReference type="RefSeq" id="WP_256613428.1">
    <property type="nucleotide sequence ID" value="NZ_JANIBK010000004.1"/>
</dbReference>
<keyword evidence="1" id="KW-1133">Transmembrane helix</keyword>
<name>A0ABT1TZX1_9GAMM</name>